<evidence type="ECO:0000313" key="2">
    <source>
        <dbReference type="EMBL" id="QDO94470.1"/>
    </source>
</evidence>
<proteinExistence type="predicted"/>
<gene>
    <name evidence="2" type="ORF">FNB79_11010</name>
</gene>
<evidence type="ECO:0000313" key="3">
    <source>
        <dbReference type="Proteomes" id="UP000319209"/>
    </source>
</evidence>
<feature type="domain" description="BLUF" evidence="1">
    <location>
        <begin position="1"/>
        <end position="92"/>
    </location>
</feature>
<reference evidence="2 3" key="1">
    <citation type="submission" date="2019-07" db="EMBL/GenBank/DDBJ databases">
        <title>Genome sequencing for Formosa sp. PS13.</title>
        <authorList>
            <person name="Park S.-J."/>
        </authorList>
    </citation>
    <scope>NUCLEOTIDE SEQUENCE [LARGE SCALE GENOMIC DNA]</scope>
    <source>
        <strain evidence="2 3">PS13</strain>
    </source>
</reference>
<dbReference type="Pfam" id="PF04940">
    <property type="entry name" value="BLUF"/>
    <property type="match status" value="1"/>
</dbReference>
<dbReference type="Proteomes" id="UP000319209">
    <property type="component" value="Chromosome"/>
</dbReference>
<accession>A0A516GSW2</accession>
<dbReference type="GO" id="GO:0071949">
    <property type="term" value="F:FAD binding"/>
    <property type="evidence" value="ECO:0007669"/>
    <property type="project" value="InterPro"/>
</dbReference>
<dbReference type="InterPro" id="IPR036046">
    <property type="entry name" value="Acylphosphatase-like_dom_sf"/>
</dbReference>
<dbReference type="AlphaFoldDB" id="A0A516GSW2"/>
<dbReference type="InterPro" id="IPR007024">
    <property type="entry name" value="BLUF_domain"/>
</dbReference>
<dbReference type="SUPFAM" id="SSF54975">
    <property type="entry name" value="Acylphosphatase/BLUF domain-like"/>
    <property type="match status" value="1"/>
</dbReference>
<dbReference type="OrthoDB" id="1122028at2"/>
<dbReference type="SMART" id="SM01034">
    <property type="entry name" value="BLUF"/>
    <property type="match status" value="1"/>
</dbReference>
<name>A0A516GSW2_9FLAO</name>
<organism evidence="2 3">
    <name type="scientific">Formosa sediminum</name>
    <dbReference type="NCBI Taxonomy" id="2594004"/>
    <lineage>
        <taxon>Bacteria</taxon>
        <taxon>Pseudomonadati</taxon>
        <taxon>Bacteroidota</taxon>
        <taxon>Flavobacteriia</taxon>
        <taxon>Flavobacteriales</taxon>
        <taxon>Flavobacteriaceae</taxon>
        <taxon>Formosa</taxon>
    </lineage>
</organism>
<protein>
    <submittedName>
        <fullName evidence="2">BLUF domain-containing protein</fullName>
    </submittedName>
</protein>
<keyword evidence="3" id="KW-1185">Reference proteome</keyword>
<dbReference type="KEGG" id="fop:FNB79_11010"/>
<evidence type="ECO:0000259" key="1">
    <source>
        <dbReference type="PROSITE" id="PS50925"/>
    </source>
</evidence>
<dbReference type="PROSITE" id="PS50925">
    <property type="entry name" value="BLUF"/>
    <property type="match status" value="1"/>
</dbReference>
<dbReference type="EMBL" id="CP041637">
    <property type="protein sequence ID" value="QDO94470.1"/>
    <property type="molecule type" value="Genomic_DNA"/>
</dbReference>
<dbReference type="Gene3D" id="3.30.70.100">
    <property type="match status" value="1"/>
</dbReference>
<sequence>MYQLNYHSKSHSDLSSDDLELILEAATTKNKTYNITGCLIYHNHAFVQILEGEKQDVLEIFELIKTDTRHHTIHLLWENTVEKRYFNKWNMAFYRPKDQFASQFVDNLTMLASFSEKSTGSLMSFWGHVRRILDSDTTKPV</sequence>
<dbReference type="GO" id="GO:0009882">
    <property type="term" value="F:blue light photoreceptor activity"/>
    <property type="evidence" value="ECO:0007669"/>
    <property type="project" value="InterPro"/>
</dbReference>
<dbReference type="RefSeq" id="WP_143381355.1">
    <property type="nucleotide sequence ID" value="NZ_CP041637.1"/>
</dbReference>